<evidence type="ECO:0000313" key="9">
    <source>
        <dbReference type="Proteomes" id="UP000236630"/>
    </source>
</evidence>
<name>A0A2H5PWK0_CITUN</name>
<evidence type="ECO:0000313" key="8">
    <source>
        <dbReference type="EMBL" id="GAY56758.1"/>
    </source>
</evidence>
<dbReference type="PANTHER" id="PTHR43620">
    <property type="entry name" value="GLYCEROPHOSPHORYL DIESTER PHOSPHODIESTERASE"/>
    <property type="match status" value="1"/>
</dbReference>
<proteinExistence type="predicted"/>
<organism evidence="8 9">
    <name type="scientific">Citrus unshiu</name>
    <name type="common">Satsuma mandarin</name>
    <name type="synonym">Citrus nobilis var. unshiu</name>
    <dbReference type="NCBI Taxonomy" id="55188"/>
    <lineage>
        <taxon>Eukaryota</taxon>
        <taxon>Viridiplantae</taxon>
        <taxon>Streptophyta</taxon>
        <taxon>Embryophyta</taxon>
        <taxon>Tracheophyta</taxon>
        <taxon>Spermatophyta</taxon>
        <taxon>Magnoliopsida</taxon>
        <taxon>eudicotyledons</taxon>
        <taxon>Gunneridae</taxon>
        <taxon>Pentapetalae</taxon>
        <taxon>rosids</taxon>
        <taxon>malvids</taxon>
        <taxon>Sapindales</taxon>
        <taxon>Rutaceae</taxon>
        <taxon>Aurantioideae</taxon>
        <taxon>Citrus</taxon>
    </lineage>
</organism>
<dbReference type="InterPro" id="IPR017946">
    <property type="entry name" value="PLC-like_Pdiesterase_TIM-brl"/>
</dbReference>
<dbReference type="STRING" id="55188.A0A2H5PWK0"/>
<dbReference type="GO" id="GO:0008889">
    <property type="term" value="F:glycerophosphodiester phosphodiesterase activity"/>
    <property type="evidence" value="ECO:0007669"/>
    <property type="project" value="UniProtKB-EC"/>
</dbReference>
<keyword evidence="3" id="KW-0319">Glycerol metabolism</keyword>
<dbReference type="GO" id="GO:0006071">
    <property type="term" value="P:glycerol metabolic process"/>
    <property type="evidence" value="ECO:0007669"/>
    <property type="project" value="UniProtKB-KW"/>
</dbReference>
<dbReference type="EMBL" id="BDQV01000144">
    <property type="protein sequence ID" value="GAY56758.1"/>
    <property type="molecule type" value="Genomic_DNA"/>
</dbReference>
<evidence type="ECO:0000256" key="2">
    <source>
        <dbReference type="ARBA" id="ARBA00022729"/>
    </source>
</evidence>
<dbReference type="Pfam" id="PF03009">
    <property type="entry name" value="GDPD"/>
    <property type="match status" value="2"/>
</dbReference>
<keyword evidence="5" id="KW-0325">Glycoprotein</keyword>
<keyword evidence="2" id="KW-0732">Signal</keyword>
<feature type="non-terminal residue" evidence="8">
    <location>
        <position position="1"/>
    </location>
</feature>
<dbReference type="AlphaFoldDB" id="A0A2H5PWK0"/>
<dbReference type="EC" id="3.1.4.46" evidence="1"/>
<evidence type="ECO:0000256" key="1">
    <source>
        <dbReference type="ARBA" id="ARBA00012247"/>
    </source>
</evidence>
<dbReference type="Gene3D" id="3.20.20.190">
    <property type="entry name" value="Phosphatidylinositol (PI) phosphodiesterase"/>
    <property type="match status" value="2"/>
</dbReference>
<feature type="domain" description="GP-PDE" evidence="7">
    <location>
        <begin position="373"/>
        <end position="674"/>
    </location>
</feature>
<dbReference type="PANTHER" id="PTHR43620:SF44">
    <property type="entry name" value="GLYCEROPHOSPHODIESTER PHOSPHODIESTERASE GDPDL6-RELATED"/>
    <property type="match status" value="1"/>
</dbReference>
<dbReference type="FunFam" id="3.20.20.190:FF:000011">
    <property type="entry name" value="Glycerophosphodiester phosphodiesterase GDPDL3"/>
    <property type="match status" value="1"/>
</dbReference>
<dbReference type="PROSITE" id="PS51704">
    <property type="entry name" value="GP_PDE"/>
    <property type="match status" value="2"/>
</dbReference>
<evidence type="ECO:0000259" key="7">
    <source>
        <dbReference type="PROSITE" id="PS51704"/>
    </source>
</evidence>
<protein>
    <recommendedName>
        <fullName evidence="1">glycerophosphodiester phosphodiesterase</fullName>
        <ecNumber evidence="1">3.1.4.46</ecNumber>
    </recommendedName>
</protein>
<reference evidence="8 9" key="1">
    <citation type="journal article" date="2017" name="Front. Genet.">
        <title>Draft sequencing of the heterozygous diploid genome of Satsuma (Citrus unshiu Marc.) using a hybrid assembly approach.</title>
        <authorList>
            <person name="Shimizu T."/>
            <person name="Tanizawa Y."/>
            <person name="Mochizuki T."/>
            <person name="Nagasaki H."/>
            <person name="Yoshioka T."/>
            <person name="Toyoda A."/>
            <person name="Fujiyama A."/>
            <person name="Kaminuma E."/>
            <person name="Nakamura Y."/>
        </authorList>
    </citation>
    <scope>NUCLEOTIDE SEQUENCE [LARGE SCALE GENOMIC DNA]</scope>
    <source>
        <strain evidence="9">cv. Miyagawa wase</strain>
    </source>
</reference>
<keyword evidence="9" id="KW-1185">Reference proteome</keyword>
<feature type="domain" description="GP-PDE" evidence="7">
    <location>
        <begin position="69"/>
        <end position="357"/>
    </location>
</feature>
<accession>A0A2H5PWK0</accession>
<dbReference type="GO" id="GO:0006629">
    <property type="term" value="P:lipid metabolic process"/>
    <property type="evidence" value="ECO:0007669"/>
    <property type="project" value="InterPro"/>
</dbReference>
<evidence type="ECO:0000256" key="3">
    <source>
        <dbReference type="ARBA" id="ARBA00022798"/>
    </source>
</evidence>
<gene>
    <name evidence="8" type="ORF">CUMW_174290</name>
</gene>
<dbReference type="SUPFAM" id="SSF51695">
    <property type="entry name" value="PLC-like phosphodiesterases"/>
    <property type="match status" value="2"/>
</dbReference>
<evidence type="ECO:0000256" key="4">
    <source>
        <dbReference type="ARBA" id="ARBA00022801"/>
    </source>
</evidence>
<dbReference type="Proteomes" id="UP000236630">
    <property type="component" value="Unassembled WGS sequence"/>
</dbReference>
<dbReference type="InterPro" id="IPR030395">
    <property type="entry name" value="GP_PDE_dom"/>
</dbReference>
<keyword evidence="4" id="KW-0378">Hydrolase</keyword>
<evidence type="ECO:0000256" key="6">
    <source>
        <dbReference type="ARBA" id="ARBA00047512"/>
    </source>
</evidence>
<comment type="caution">
    <text evidence="8">The sequence shown here is derived from an EMBL/GenBank/DDBJ whole genome shotgun (WGS) entry which is preliminary data.</text>
</comment>
<sequence>CMYQQRIQEWKHFHNVVFTCFDHNQDLSEEEEDDDDDEAAGYSFPVDPCKYVFFFPFPIWSWVHAGSEPVVIARGGSSGVFPESSSLAYIMAKSNCLSNAIMLCNLQFSKDGLGVCLSDVRLNNITTINGAFKDQQTTKNINGNNVRGWFSVDYTLEQLGQLYLVQNVYTRSEAFDNTQPIPTPDTIYDLFYSQHNISAAKYITEYLQKLISNVYYISSPEIGFLKTMDRKVDHNTTKLVFMVLEPNAVEPTTNQTYGSILKNLTAIKSFASGIVVPKSYIIPVNNKTRYLEPATTLVTDAHNAGLQVYASGFANDIYSSYSYNFEPEAEYLTFIDNSQFAVDGFITDFPTTATEAIVCFALTNLNETRKDRPLIITHNGASGVYAGCTDLAYQQAVDDGADIIDCTVQMSKDGVAFCLESPDLIGKTTAATVFMSKATSVPEIQKERGIFSFDLTWTEIQSLKPQISSPFDKSNPPIIRNPEAKNKGKFVTLDGFLEFAKTKAVSGVLININNAAYLASKKGLGVVDAVTKALSNATFDKQSTQQVMIQSDDSSVLSKFKDVPAYKKVLHIRKEVSAAPREVVEEIKKYASAVTVTRTSVISTTESFTTNATNILRDLHSANISVYISALRNEYLSIAFDYLADPLIEVATFAQGVGVDGITTEFPATASKYFRSKCSDDVEKQDFRILPVVPGELLDVTDLKTRPNIIYHPALTVADIVRPPLPPVTPVSQSAPGSSGLVAPAPQGGVPTNVANIGLTLAAIMLFCLLSMGH</sequence>
<comment type="catalytic activity">
    <reaction evidence="6">
        <text>a sn-glycero-3-phosphodiester + H2O = an alcohol + sn-glycerol 3-phosphate + H(+)</text>
        <dbReference type="Rhea" id="RHEA:12969"/>
        <dbReference type="ChEBI" id="CHEBI:15377"/>
        <dbReference type="ChEBI" id="CHEBI:15378"/>
        <dbReference type="ChEBI" id="CHEBI:30879"/>
        <dbReference type="ChEBI" id="CHEBI:57597"/>
        <dbReference type="ChEBI" id="CHEBI:83408"/>
        <dbReference type="EC" id="3.1.4.46"/>
    </reaction>
</comment>
<dbReference type="CDD" id="cd08604">
    <property type="entry name" value="GDPD_SHV3_repeat_2"/>
    <property type="match status" value="1"/>
</dbReference>
<evidence type="ECO:0000256" key="5">
    <source>
        <dbReference type="ARBA" id="ARBA00023180"/>
    </source>
</evidence>